<organism evidence="7 8">
    <name type="scientific">Conexibacter woesei (strain DSM 14684 / CCUG 47730 / CIP 108061 / JCM 11494 / NBRC 100937 / ID131577)</name>
    <dbReference type="NCBI Taxonomy" id="469383"/>
    <lineage>
        <taxon>Bacteria</taxon>
        <taxon>Bacillati</taxon>
        <taxon>Actinomycetota</taxon>
        <taxon>Thermoleophilia</taxon>
        <taxon>Solirubrobacterales</taxon>
        <taxon>Conexibacteraceae</taxon>
        <taxon>Conexibacter</taxon>
    </lineage>
</organism>
<keyword evidence="4" id="KW-0560">Oxidoreductase</keyword>
<evidence type="ECO:0000256" key="2">
    <source>
        <dbReference type="ARBA" id="ARBA00022617"/>
    </source>
</evidence>
<evidence type="ECO:0000256" key="1">
    <source>
        <dbReference type="ARBA" id="ARBA00010617"/>
    </source>
</evidence>
<dbReference type="PRINTS" id="PR00359">
    <property type="entry name" value="BP450"/>
</dbReference>
<keyword evidence="3" id="KW-0479">Metal-binding</keyword>
<accession>D3F7U9</accession>
<dbReference type="GO" id="GO:0005506">
    <property type="term" value="F:iron ion binding"/>
    <property type="evidence" value="ECO:0007669"/>
    <property type="project" value="InterPro"/>
</dbReference>
<keyword evidence="8" id="KW-1185">Reference proteome</keyword>
<dbReference type="CDD" id="cd11030">
    <property type="entry name" value="CYP105-like"/>
    <property type="match status" value="1"/>
</dbReference>
<dbReference type="PRINTS" id="PR00385">
    <property type="entry name" value="P450"/>
</dbReference>
<sequence length="413" mass="45756">MTRTARDATAAEDDAVTLSMVRERTFHPSAELESLLRSGESLHRLKFKGGEFGWLVTGYDAARSVLNDLRFSLREIPPLLTVEPAKHEAVIQTMREDGLLRGDMLTMDPPEHTRFRQAIGPRFALRSIERFERTVEQIVSRCLDDIETAGPPTDLVRAFAAPISFRSQCALLGVPEGDIPMLELIGETNRNPALSADEVIAATREFRAYLEEVVARKRREPGDDLISDVVEGRVLDDEEIVGLLVLLFVAGVETTESMLATGVFALLTHRDQLDLLRADPTLMKPAAEELMRYLTVFNVGALTRTATEDVEVDGVVIEKGAWVSVSLLGANRDSERFSRPGELDIARGGKGQIGFGHGVHVCSGQHLARLELRVGLTQLFERFPRLALARDEDVAFSGEDEVTFAVKRLPVTW</sequence>
<keyword evidence="6" id="KW-0503">Monooxygenase</keyword>
<dbReference type="EMBL" id="CP001854">
    <property type="protein sequence ID" value="ADB52843.1"/>
    <property type="molecule type" value="Genomic_DNA"/>
</dbReference>
<evidence type="ECO:0000313" key="7">
    <source>
        <dbReference type="EMBL" id="ADB52843.1"/>
    </source>
</evidence>
<dbReference type="Proteomes" id="UP000008229">
    <property type="component" value="Chromosome"/>
</dbReference>
<dbReference type="InterPro" id="IPR002397">
    <property type="entry name" value="Cyt_P450_B"/>
</dbReference>
<dbReference type="Gene3D" id="1.10.630.10">
    <property type="entry name" value="Cytochrome P450"/>
    <property type="match status" value="1"/>
</dbReference>
<dbReference type="HOGENOM" id="CLU_033716_1_1_11"/>
<reference evidence="7 8" key="1">
    <citation type="journal article" date="2010" name="Stand. Genomic Sci.">
        <title>Complete genome sequence of Conexibacter woesei type strain (ID131577).</title>
        <authorList>
            <person name="Pukall R."/>
            <person name="Lapidus A."/>
            <person name="Glavina Del Rio T."/>
            <person name="Copeland A."/>
            <person name="Tice H."/>
            <person name="Cheng J.-F."/>
            <person name="Lucas S."/>
            <person name="Chen F."/>
            <person name="Nolan M."/>
            <person name="Bruce D."/>
            <person name="Goodwin L."/>
            <person name="Pitluck S."/>
            <person name="Mavromatis K."/>
            <person name="Ivanova N."/>
            <person name="Ovchinnikova G."/>
            <person name="Pati A."/>
            <person name="Chen A."/>
            <person name="Palaniappan K."/>
            <person name="Land M."/>
            <person name="Hauser L."/>
            <person name="Chang Y.-J."/>
            <person name="Jeffries C.D."/>
            <person name="Chain P."/>
            <person name="Meincke L."/>
            <person name="Sims D."/>
            <person name="Brettin T."/>
            <person name="Detter J.C."/>
            <person name="Rohde M."/>
            <person name="Goeker M."/>
            <person name="Bristow J."/>
            <person name="Eisen J.A."/>
            <person name="Markowitz V."/>
            <person name="Kyrpides N.C."/>
            <person name="Klenk H.-P."/>
            <person name="Hugenholtz P."/>
        </authorList>
    </citation>
    <scope>NUCLEOTIDE SEQUENCE [LARGE SCALE GENOMIC DNA]</scope>
    <source>
        <strain evidence="8">DSM 14684 / CIP 108061 / JCM 11494 / NBRC 100937 / ID131577</strain>
    </source>
</reference>
<name>D3F7U9_CONWI</name>
<dbReference type="OrthoDB" id="502624at2"/>
<proteinExistence type="inferred from homology"/>
<dbReference type="AlphaFoldDB" id="D3F7U9"/>
<keyword evidence="5" id="KW-0408">Iron</keyword>
<dbReference type="InterPro" id="IPR036396">
    <property type="entry name" value="Cyt_P450_sf"/>
</dbReference>
<evidence type="ECO:0000256" key="6">
    <source>
        <dbReference type="ARBA" id="ARBA00023033"/>
    </source>
</evidence>
<dbReference type="GO" id="GO:0016705">
    <property type="term" value="F:oxidoreductase activity, acting on paired donors, with incorporation or reduction of molecular oxygen"/>
    <property type="evidence" value="ECO:0007669"/>
    <property type="project" value="InterPro"/>
</dbReference>
<dbReference type="STRING" id="469383.Cwoe_4429"/>
<dbReference type="eggNOG" id="COG2124">
    <property type="taxonomic scope" value="Bacteria"/>
</dbReference>
<reference evidence="8" key="2">
    <citation type="submission" date="2010-01" db="EMBL/GenBank/DDBJ databases">
        <title>The complete genome of Conexibacter woesei DSM 14684.</title>
        <authorList>
            <consortium name="US DOE Joint Genome Institute (JGI-PGF)"/>
            <person name="Lucas S."/>
            <person name="Copeland A."/>
            <person name="Lapidus A."/>
            <person name="Glavina del Rio T."/>
            <person name="Dalin E."/>
            <person name="Tice H."/>
            <person name="Bruce D."/>
            <person name="Goodwin L."/>
            <person name="Pitluck S."/>
            <person name="Kyrpides N."/>
            <person name="Mavromatis K."/>
            <person name="Ivanova N."/>
            <person name="Mikhailova N."/>
            <person name="Chertkov O."/>
            <person name="Brettin T."/>
            <person name="Detter J.C."/>
            <person name="Han C."/>
            <person name="Larimer F."/>
            <person name="Land M."/>
            <person name="Hauser L."/>
            <person name="Markowitz V."/>
            <person name="Cheng J.-F."/>
            <person name="Hugenholtz P."/>
            <person name="Woyke T."/>
            <person name="Wu D."/>
            <person name="Pukall R."/>
            <person name="Steenblock K."/>
            <person name="Schneider S."/>
            <person name="Klenk H.-P."/>
            <person name="Eisen J.A."/>
        </authorList>
    </citation>
    <scope>NUCLEOTIDE SEQUENCE [LARGE SCALE GENOMIC DNA]</scope>
    <source>
        <strain evidence="8">DSM 14684 / CIP 108061 / JCM 11494 / NBRC 100937 / ID131577</strain>
    </source>
</reference>
<evidence type="ECO:0000256" key="5">
    <source>
        <dbReference type="ARBA" id="ARBA00023004"/>
    </source>
</evidence>
<evidence type="ECO:0000256" key="4">
    <source>
        <dbReference type="ARBA" id="ARBA00023002"/>
    </source>
</evidence>
<protein>
    <submittedName>
        <fullName evidence="7">Cytochrome P450</fullName>
    </submittedName>
</protein>
<dbReference type="InterPro" id="IPR001128">
    <property type="entry name" value="Cyt_P450"/>
</dbReference>
<dbReference type="GO" id="GO:0020037">
    <property type="term" value="F:heme binding"/>
    <property type="evidence" value="ECO:0007669"/>
    <property type="project" value="InterPro"/>
</dbReference>
<dbReference type="PANTHER" id="PTHR46696:SF6">
    <property type="entry name" value="P450, PUTATIVE (EUROFUNG)-RELATED"/>
    <property type="match status" value="1"/>
</dbReference>
<dbReference type="Pfam" id="PF00067">
    <property type="entry name" value="p450"/>
    <property type="match status" value="1"/>
</dbReference>
<evidence type="ECO:0000256" key="3">
    <source>
        <dbReference type="ARBA" id="ARBA00022723"/>
    </source>
</evidence>
<gene>
    <name evidence="7" type="ordered locus">Cwoe_4429</name>
</gene>
<evidence type="ECO:0000313" key="8">
    <source>
        <dbReference type="Proteomes" id="UP000008229"/>
    </source>
</evidence>
<comment type="similarity">
    <text evidence="1">Belongs to the cytochrome P450 family.</text>
</comment>
<dbReference type="SUPFAM" id="SSF48264">
    <property type="entry name" value="Cytochrome P450"/>
    <property type="match status" value="1"/>
</dbReference>
<dbReference type="GO" id="GO:0004497">
    <property type="term" value="F:monooxygenase activity"/>
    <property type="evidence" value="ECO:0007669"/>
    <property type="project" value="UniProtKB-KW"/>
</dbReference>
<keyword evidence="2" id="KW-0349">Heme</keyword>
<dbReference type="FunFam" id="1.10.630.10:FF:000018">
    <property type="entry name" value="Cytochrome P450 monooxygenase"/>
    <property type="match status" value="1"/>
</dbReference>
<dbReference type="PANTHER" id="PTHR46696">
    <property type="entry name" value="P450, PUTATIVE (EUROFUNG)-RELATED"/>
    <property type="match status" value="1"/>
</dbReference>
<dbReference type="KEGG" id="cwo:Cwoe_4429"/>